<keyword evidence="6 8" id="KW-1133">Transmembrane helix</keyword>
<feature type="transmembrane region" description="Helical" evidence="8">
    <location>
        <begin position="226"/>
        <end position="245"/>
    </location>
</feature>
<dbReference type="PANTHER" id="PTHR33908">
    <property type="entry name" value="MANNOSYLTRANSFERASE YKCB-RELATED"/>
    <property type="match status" value="1"/>
</dbReference>
<dbReference type="GO" id="GO:0000030">
    <property type="term" value="F:mannosyltransferase activity"/>
    <property type="evidence" value="ECO:0007669"/>
    <property type="project" value="InterPro"/>
</dbReference>
<keyword evidence="11" id="KW-1185">Reference proteome</keyword>
<dbReference type="Pfam" id="PF02366">
    <property type="entry name" value="PMT"/>
    <property type="match status" value="1"/>
</dbReference>
<dbReference type="InterPro" id="IPR003342">
    <property type="entry name" value="ArnT-like_N"/>
</dbReference>
<dbReference type="GO" id="GO:0006493">
    <property type="term" value="P:protein O-linked glycosylation"/>
    <property type="evidence" value="ECO:0007669"/>
    <property type="project" value="InterPro"/>
</dbReference>
<feature type="transmembrane region" description="Helical" evidence="8">
    <location>
        <begin position="96"/>
        <end position="120"/>
    </location>
</feature>
<proteinExistence type="predicted"/>
<evidence type="ECO:0000256" key="7">
    <source>
        <dbReference type="ARBA" id="ARBA00023136"/>
    </source>
</evidence>
<reference evidence="11" key="1">
    <citation type="submission" date="2017-11" db="EMBL/GenBank/DDBJ databases">
        <authorList>
            <person name="Kuznetsova I."/>
            <person name="Sazanova A."/>
            <person name="Chirak E."/>
            <person name="Safronova V."/>
            <person name="Willems A."/>
        </authorList>
    </citation>
    <scope>NUCLEOTIDE SEQUENCE [LARGE SCALE GENOMIC DNA]</scope>
    <source>
        <strain evidence="11">CCBAU 03422</strain>
    </source>
</reference>
<name>A0A2P7BKT7_9HYPH</name>
<dbReference type="EMBL" id="PGGM01000001">
    <property type="protein sequence ID" value="PSH67086.1"/>
    <property type="molecule type" value="Genomic_DNA"/>
</dbReference>
<dbReference type="RefSeq" id="WP_106662156.1">
    <property type="nucleotide sequence ID" value="NZ_PGGM01000001.1"/>
</dbReference>
<evidence type="ECO:0000259" key="9">
    <source>
        <dbReference type="Pfam" id="PF02366"/>
    </source>
</evidence>
<dbReference type="GO" id="GO:0010041">
    <property type="term" value="P:response to iron(III) ion"/>
    <property type="evidence" value="ECO:0007669"/>
    <property type="project" value="TreeGrafter"/>
</dbReference>
<organism evidence="10 11">
    <name type="scientific">Phyllobacterium sophorae</name>
    <dbReference type="NCBI Taxonomy" id="1520277"/>
    <lineage>
        <taxon>Bacteria</taxon>
        <taxon>Pseudomonadati</taxon>
        <taxon>Pseudomonadota</taxon>
        <taxon>Alphaproteobacteria</taxon>
        <taxon>Hyphomicrobiales</taxon>
        <taxon>Phyllobacteriaceae</taxon>
        <taxon>Phyllobacterium</taxon>
    </lineage>
</organism>
<feature type="transmembrane region" description="Helical" evidence="8">
    <location>
        <begin position="426"/>
        <end position="448"/>
    </location>
</feature>
<feature type="transmembrane region" description="Helical" evidence="8">
    <location>
        <begin position="203"/>
        <end position="219"/>
    </location>
</feature>
<evidence type="ECO:0000256" key="5">
    <source>
        <dbReference type="ARBA" id="ARBA00022692"/>
    </source>
</evidence>
<feature type="transmembrane region" description="Helical" evidence="8">
    <location>
        <begin position="282"/>
        <end position="300"/>
    </location>
</feature>
<feature type="domain" description="ArnT-like N-terminal" evidence="9">
    <location>
        <begin position="26"/>
        <end position="246"/>
    </location>
</feature>
<dbReference type="PANTHER" id="PTHR33908:SF3">
    <property type="entry name" value="UNDECAPRENYL PHOSPHATE-ALPHA-4-AMINO-4-DEOXY-L-ARABINOSE ARABINOSYL TRANSFERASE"/>
    <property type="match status" value="1"/>
</dbReference>
<keyword evidence="3" id="KW-0328">Glycosyltransferase</keyword>
<feature type="transmembrane region" description="Helical" evidence="8">
    <location>
        <begin position="370"/>
        <end position="390"/>
    </location>
</feature>
<comment type="subcellular location">
    <subcellularLocation>
        <location evidence="1">Cell membrane</location>
        <topology evidence="1">Multi-pass membrane protein</topology>
    </subcellularLocation>
</comment>
<evidence type="ECO:0000256" key="3">
    <source>
        <dbReference type="ARBA" id="ARBA00022676"/>
    </source>
</evidence>
<feature type="transmembrane region" description="Helical" evidence="8">
    <location>
        <begin position="157"/>
        <end position="175"/>
    </location>
</feature>
<keyword evidence="4" id="KW-0808">Transferase</keyword>
<evidence type="ECO:0000256" key="2">
    <source>
        <dbReference type="ARBA" id="ARBA00022475"/>
    </source>
</evidence>
<feature type="transmembrane region" description="Helical" evidence="8">
    <location>
        <begin position="396"/>
        <end position="414"/>
    </location>
</feature>
<evidence type="ECO:0000313" key="11">
    <source>
        <dbReference type="Proteomes" id="UP000241764"/>
    </source>
</evidence>
<feature type="transmembrane region" description="Helical" evidence="8">
    <location>
        <begin position="26"/>
        <end position="47"/>
    </location>
</feature>
<sequence length="568" mass="62251">MFQNDTATIAADHPGLRYDRISRTKLVVFLALAFIVGLLPLCSSLVLHFPDERYYSNGAVIMIQSGDYLTPHTAEGDVRLKKPPFTYWMSLAGMKIFGISVLGSRFFWLIGGATILFATFHFTHMLSRSDQTALLAAAMLACNFVFLRASINAIPDLPLTLFMLLSFIGFTCLLFRQDRQTYYGLLAYGGTGLAVLTKGLLPLAMVTYVVAFSVGLPSMRQRARRLWVPVAILPSFMLSGAWFVYQSFTASRELASDFVGDQISEKVTFGISNFLDGMGDNVAGLFLPVVLWLIMLLVGSRTSGKRPNLSSVEAAPFIAGWITSVAIIFALAEYTSHRYVMPVVPLVCVLLACALQSVMDQRSDNLLRVVLRLCIILTACVLAVVLIIGLLLLSPVIIVGLTIATFMGLAALWLSSSNARTDQLVLCFALLLLGGVFIATPILSGLLLPDIGEALAAKATSLHLPENEVLFIGSHLDAAKVRLHTNRETPFKQTRHFPAAGIAPEIKLVMTNEKSVADTLGTQGFSVEEVVAGWRRVQWQPFIAALKSRQLIEARKRYGQHGWIGTRK</sequence>
<evidence type="ECO:0000256" key="4">
    <source>
        <dbReference type="ARBA" id="ARBA00022679"/>
    </source>
</evidence>
<evidence type="ECO:0000256" key="6">
    <source>
        <dbReference type="ARBA" id="ARBA00022989"/>
    </source>
</evidence>
<evidence type="ECO:0000313" key="10">
    <source>
        <dbReference type="EMBL" id="PSH67086.1"/>
    </source>
</evidence>
<dbReference type="AlphaFoldDB" id="A0A2P7BKT7"/>
<keyword evidence="5 8" id="KW-0812">Transmembrane</keyword>
<dbReference type="GO" id="GO:0005886">
    <property type="term" value="C:plasma membrane"/>
    <property type="evidence" value="ECO:0007669"/>
    <property type="project" value="UniProtKB-SubCell"/>
</dbReference>
<keyword evidence="7 8" id="KW-0472">Membrane</keyword>
<dbReference type="InterPro" id="IPR050297">
    <property type="entry name" value="LipidA_mod_glycosyltrf_83"/>
</dbReference>
<protein>
    <recommendedName>
        <fullName evidence="9">ArnT-like N-terminal domain-containing protein</fullName>
    </recommendedName>
</protein>
<accession>A0A2P7BKT7</accession>
<evidence type="ECO:0000256" key="1">
    <source>
        <dbReference type="ARBA" id="ARBA00004651"/>
    </source>
</evidence>
<gene>
    <name evidence="10" type="ORF">CU103_01545</name>
</gene>
<dbReference type="OrthoDB" id="9775035at2"/>
<feature type="transmembrane region" description="Helical" evidence="8">
    <location>
        <begin position="338"/>
        <end position="358"/>
    </location>
</feature>
<evidence type="ECO:0000256" key="8">
    <source>
        <dbReference type="SAM" id="Phobius"/>
    </source>
</evidence>
<dbReference type="GO" id="GO:0009103">
    <property type="term" value="P:lipopolysaccharide biosynthetic process"/>
    <property type="evidence" value="ECO:0007669"/>
    <property type="project" value="UniProtKB-ARBA"/>
</dbReference>
<feature type="transmembrane region" description="Helical" evidence="8">
    <location>
        <begin position="312"/>
        <end position="332"/>
    </location>
</feature>
<keyword evidence="2" id="KW-1003">Cell membrane</keyword>
<feature type="transmembrane region" description="Helical" evidence="8">
    <location>
        <begin position="132"/>
        <end position="151"/>
    </location>
</feature>
<comment type="caution">
    <text evidence="10">The sequence shown here is derived from an EMBL/GenBank/DDBJ whole genome shotgun (WGS) entry which is preliminary data.</text>
</comment>
<dbReference type="Proteomes" id="UP000241764">
    <property type="component" value="Unassembled WGS sequence"/>
</dbReference>
<dbReference type="GO" id="GO:0016763">
    <property type="term" value="F:pentosyltransferase activity"/>
    <property type="evidence" value="ECO:0007669"/>
    <property type="project" value="TreeGrafter"/>
</dbReference>